<keyword evidence="3" id="KW-1185">Reference proteome</keyword>
<dbReference type="EMBL" id="CAJVPZ010044802">
    <property type="protein sequence ID" value="CAG8768173.1"/>
    <property type="molecule type" value="Genomic_DNA"/>
</dbReference>
<feature type="non-terminal residue" evidence="2">
    <location>
        <position position="262"/>
    </location>
</feature>
<organism evidence="2 3">
    <name type="scientific">Racocetra fulgida</name>
    <dbReference type="NCBI Taxonomy" id="60492"/>
    <lineage>
        <taxon>Eukaryota</taxon>
        <taxon>Fungi</taxon>
        <taxon>Fungi incertae sedis</taxon>
        <taxon>Mucoromycota</taxon>
        <taxon>Glomeromycotina</taxon>
        <taxon>Glomeromycetes</taxon>
        <taxon>Diversisporales</taxon>
        <taxon>Gigasporaceae</taxon>
        <taxon>Racocetra</taxon>
    </lineage>
</organism>
<reference evidence="2" key="1">
    <citation type="submission" date="2021-06" db="EMBL/GenBank/DDBJ databases">
        <authorList>
            <person name="Kallberg Y."/>
            <person name="Tangrot J."/>
            <person name="Rosling A."/>
        </authorList>
    </citation>
    <scope>NUCLEOTIDE SEQUENCE</scope>
    <source>
        <strain evidence="2">IN212</strain>
    </source>
</reference>
<dbReference type="Proteomes" id="UP000789396">
    <property type="component" value="Unassembled WGS sequence"/>
</dbReference>
<feature type="region of interest" description="Disordered" evidence="1">
    <location>
        <begin position="149"/>
        <end position="222"/>
    </location>
</feature>
<evidence type="ECO:0000256" key="1">
    <source>
        <dbReference type="SAM" id="MobiDB-lite"/>
    </source>
</evidence>
<comment type="caution">
    <text evidence="2">The sequence shown here is derived from an EMBL/GenBank/DDBJ whole genome shotgun (WGS) entry which is preliminary data.</text>
</comment>
<proteinExistence type="predicted"/>
<feature type="compositionally biased region" description="Basic and acidic residues" evidence="1">
    <location>
        <begin position="176"/>
        <end position="193"/>
    </location>
</feature>
<accession>A0A9N9J6J8</accession>
<evidence type="ECO:0000313" key="3">
    <source>
        <dbReference type="Proteomes" id="UP000789396"/>
    </source>
</evidence>
<feature type="compositionally biased region" description="Polar residues" evidence="1">
    <location>
        <begin position="196"/>
        <end position="222"/>
    </location>
</feature>
<gene>
    <name evidence="2" type="ORF">RFULGI_LOCUS14858</name>
</gene>
<name>A0A9N9J6J8_9GLOM</name>
<sequence length="262" mass="29727">NRVKFSYTTENRAPKMGHAVVNHFKTLLNKNSHSVVTNNESTPPNFGQNIQPNGIFIGNDLNNVPTLPNLNQENENSVENFLNNEQSLSNESFYGRGYLTTYNEQFPQESLTTDLFDNNLVINDLVINDLVTNEEQILQMQCEDFTGNFSTSNEQAFPEDRLSRTTSIQYPLHRSSSRDKRQKRQEVRNREPVSHPNISRSPSPNYMTSNISRSPISTSVHVSSPNNPFEIFSNPSSPLSNLDDMNLTNSITDMSFNSNSEE</sequence>
<dbReference type="AlphaFoldDB" id="A0A9N9J6J8"/>
<feature type="non-terminal residue" evidence="2">
    <location>
        <position position="1"/>
    </location>
</feature>
<evidence type="ECO:0000313" key="2">
    <source>
        <dbReference type="EMBL" id="CAG8768173.1"/>
    </source>
</evidence>
<protein>
    <submittedName>
        <fullName evidence="2">18873_t:CDS:1</fullName>
    </submittedName>
</protein>